<dbReference type="EMBL" id="JAXIOK010000016">
    <property type="protein sequence ID" value="KAK4752801.1"/>
    <property type="molecule type" value="Genomic_DNA"/>
</dbReference>
<comment type="caution">
    <text evidence="2">The sequence shown here is derived from an EMBL/GenBank/DDBJ whole genome shotgun (WGS) entry which is preliminary data.</text>
</comment>
<feature type="region of interest" description="Disordered" evidence="1">
    <location>
        <begin position="94"/>
        <end position="113"/>
    </location>
</feature>
<sequence length="113" mass="11607">MAKAAFKLVSSLVRVASIRTATSADAPTEAVGWSPLADRVGGVSNSNGGEDKGSLTAAEDHVSSQAAQVMEDSKKETVTWTDWLKDKLGAKNIFGGSSDHSDDDEAAVAAPSA</sequence>
<dbReference type="AlphaFoldDB" id="A0AAN7JS93"/>
<dbReference type="Proteomes" id="UP001345219">
    <property type="component" value="Chromosome 16"/>
</dbReference>
<gene>
    <name evidence="2" type="ORF">SAY87_021599</name>
</gene>
<feature type="region of interest" description="Disordered" evidence="1">
    <location>
        <begin position="36"/>
        <end position="75"/>
    </location>
</feature>
<name>A0AAN7JS93_9MYRT</name>
<evidence type="ECO:0000256" key="1">
    <source>
        <dbReference type="SAM" id="MobiDB-lite"/>
    </source>
</evidence>
<proteinExistence type="predicted"/>
<organism evidence="2 3">
    <name type="scientific">Trapa incisa</name>
    <dbReference type="NCBI Taxonomy" id="236973"/>
    <lineage>
        <taxon>Eukaryota</taxon>
        <taxon>Viridiplantae</taxon>
        <taxon>Streptophyta</taxon>
        <taxon>Embryophyta</taxon>
        <taxon>Tracheophyta</taxon>
        <taxon>Spermatophyta</taxon>
        <taxon>Magnoliopsida</taxon>
        <taxon>eudicotyledons</taxon>
        <taxon>Gunneridae</taxon>
        <taxon>Pentapetalae</taxon>
        <taxon>rosids</taxon>
        <taxon>malvids</taxon>
        <taxon>Myrtales</taxon>
        <taxon>Lythraceae</taxon>
        <taxon>Trapa</taxon>
    </lineage>
</organism>
<accession>A0AAN7JS93</accession>
<evidence type="ECO:0000313" key="3">
    <source>
        <dbReference type="Proteomes" id="UP001345219"/>
    </source>
</evidence>
<keyword evidence="3" id="KW-1185">Reference proteome</keyword>
<feature type="compositionally biased region" description="Basic and acidic residues" evidence="1">
    <location>
        <begin position="49"/>
        <end position="62"/>
    </location>
</feature>
<reference evidence="2 3" key="1">
    <citation type="journal article" date="2023" name="Hortic Res">
        <title>Pangenome of water caltrop reveals structural variations and asymmetric subgenome divergence after allopolyploidization.</title>
        <authorList>
            <person name="Zhang X."/>
            <person name="Chen Y."/>
            <person name="Wang L."/>
            <person name="Yuan Y."/>
            <person name="Fang M."/>
            <person name="Shi L."/>
            <person name="Lu R."/>
            <person name="Comes H.P."/>
            <person name="Ma Y."/>
            <person name="Chen Y."/>
            <person name="Huang G."/>
            <person name="Zhou Y."/>
            <person name="Zheng Z."/>
            <person name="Qiu Y."/>
        </authorList>
    </citation>
    <scope>NUCLEOTIDE SEQUENCE [LARGE SCALE GENOMIC DNA]</scope>
    <source>
        <tissue evidence="2">Roots</tissue>
    </source>
</reference>
<protein>
    <submittedName>
        <fullName evidence="2">Uncharacterized protein</fullName>
    </submittedName>
</protein>
<evidence type="ECO:0000313" key="2">
    <source>
        <dbReference type="EMBL" id="KAK4752801.1"/>
    </source>
</evidence>